<accession>A0ABU6AF30</accession>
<dbReference type="Proteomes" id="UP001327093">
    <property type="component" value="Unassembled WGS sequence"/>
</dbReference>
<evidence type="ECO:0000313" key="2">
    <source>
        <dbReference type="Proteomes" id="UP001327093"/>
    </source>
</evidence>
<dbReference type="EMBL" id="JAWLNX010000016">
    <property type="protein sequence ID" value="MEB3370078.1"/>
    <property type="molecule type" value="Genomic_DNA"/>
</dbReference>
<proteinExistence type="predicted"/>
<name>A0ABU6AF30_9PSEU</name>
<reference evidence="1 2" key="1">
    <citation type="submission" date="2023-10" db="EMBL/GenBank/DDBJ databases">
        <title>Saccharopolyspora sp. nov., isolated from mangrove soil.</title>
        <authorList>
            <person name="Lu Y."/>
            <person name="Liu W."/>
        </authorList>
    </citation>
    <scope>NUCLEOTIDE SEQUENCE [LARGE SCALE GENOMIC DNA]</scope>
    <source>
        <strain evidence="1 2">S2-29</strain>
    </source>
</reference>
<keyword evidence="2" id="KW-1185">Reference proteome</keyword>
<protein>
    <submittedName>
        <fullName evidence="1">Uncharacterized protein</fullName>
    </submittedName>
</protein>
<comment type="caution">
    <text evidence="1">The sequence shown here is derived from an EMBL/GenBank/DDBJ whole genome shotgun (WGS) entry which is preliminary data.</text>
</comment>
<organism evidence="1 2">
    <name type="scientific">Saccharopolyspora mangrovi</name>
    <dbReference type="NCBI Taxonomy" id="3082379"/>
    <lineage>
        <taxon>Bacteria</taxon>
        <taxon>Bacillati</taxon>
        <taxon>Actinomycetota</taxon>
        <taxon>Actinomycetes</taxon>
        <taxon>Pseudonocardiales</taxon>
        <taxon>Pseudonocardiaceae</taxon>
        <taxon>Saccharopolyspora</taxon>
    </lineage>
</organism>
<gene>
    <name evidence="1" type="ORF">R4I43_21955</name>
</gene>
<dbReference type="RefSeq" id="WP_324267563.1">
    <property type="nucleotide sequence ID" value="NZ_JAWLNX010000016.1"/>
</dbReference>
<evidence type="ECO:0000313" key="1">
    <source>
        <dbReference type="EMBL" id="MEB3370078.1"/>
    </source>
</evidence>
<sequence length="101" mass="11874">MAEFNHIAWDDLNHLTRGEQLNRLEAEHAYWARQEKGGFTDANRARREEFSRILRAVCDPADLTDPVGHTAAWLAGECSTDTSYWDQIPRHRVTARRRRRR</sequence>